<dbReference type="RefSeq" id="WP_092454615.1">
    <property type="nucleotide sequence ID" value="NZ_FOJI01000009.1"/>
</dbReference>
<evidence type="ECO:0000256" key="2">
    <source>
        <dbReference type="SAM" id="Phobius"/>
    </source>
</evidence>
<keyword evidence="1" id="KW-0175">Coiled coil</keyword>
<dbReference type="AlphaFoldDB" id="A0A1I0QWM4"/>
<accession>A0A1I0QWM4</accession>
<keyword evidence="2" id="KW-1133">Transmembrane helix</keyword>
<evidence type="ECO:0000256" key="1">
    <source>
        <dbReference type="SAM" id="Coils"/>
    </source>
</evidence>
<keyword evidence="2" id="KW-0812">Transmembrane</keyword>
<reference evidence="3 4" key="1">
    <citation type="submission" date="2016-10" db="EMBL/GenBank/DDBJ databases">
        <authorList>
            <person name="de Groot N.N."/>
        </authorList>
    </citation>
    <scope>NUCLEOTIDE SEQUENCE [LARGE SCALE GENOMIC DNA]</scope>
    <source>
        <strain evidence="3 4">DSM 9179</strain>
    </source>
</reference>
<dbReference type="EMBL" id="FOJI01000009">
    <property type="protein sequence ID" value="SEW31910.1"/>
    <property type="molecule type" value="Genomic_DNA"/>
</dbReference>
<sequence length="197" mass="23028">MKILFDIIGTVGGIGVIIAALAGFFSKFWADAFMNKKIAEYDKQIELYKNSLALETEKYKSLNEQIIYKNMKIFDIEFSIYQEITPLVMKVRWAAIRAMGTNPNKDFTEEHSEAKEKCHELREKTLKNISFMDKDIYKIYEAFYFLCMNSMGEVRKFDFEADKHFAEVCVKIVQIEQASDDIVNITREYLRSMATIK</sequence>
<keyword evidence="2" id="KW-0472">Membrane</keyword>
<dbReference type="STRING" id="99656.SAMN05421659_109198"/>
<organism evidence="3 4">
    <name type="scientific">[Clostridium] fimetarium</name>
    <dbReference type="NCBI Taxonomy" id="99656"/>
    <lineage>
        <taxon>Bacteria</taxon>
        <taxon>Bacillati</taxon>
        <taxon>Bacillota</taxon>
        <taxon>Clostridia</taxon>
        <taxon>Lachnospirales</taxon>
        <taxon>Lachnospiraceae</taxon>
    </lineage>
</organism>
<gene>
    <name evidence="3" type="ORF">SAMN05421659_109198</name>
</gene>
<keyword evidence="4" id="KW-1185">Reference proteome</keyword>
<evidence type="ECO:0000313" key="3">
    <source>
        <dbReference type="EMBL" id="SEW31910.1"/>
    </source>
</evidence>
<name>A0A1I0QWM4_9FIRM</name>
<evidence type="ECO:0000313" key="4">
    <source>
        <dbReference type="Proteomes" id="UP000199701"/>
    </source>
</evidence>
<protein>
    <submittedName>
        <fullName evidence="3">Uncharacterized protein</fullName>
    </submittedName>
</protein>
<feature type="transmembrane region" description="Helical" evidence="2">
    <location>
        <begin position="7"/>
        <end position="30"/>
    </location>
</feature>
<proteinExistence type="predicted"/>
<dbReference type="Proteomes" id="UP000199701">
    <property type="component" value="Unassembled WGS sequence"/>
</dbReference>
<feature type="coiled-coil region" evidence="1">
    <location>
        <begin position="38"/>
        <end position="65"/>
    </location>
</feature>